<dbReference type="RefSeq" id="WP_285606047.1">
    <property type="nucleotide sequence ID" value="NZ_BSDC01000001.1"/>
</dbReference>
<dbReference type="SUPFAM" id="SSF55073">
    <property type="entry name" value="Nucleotide cyclase"/>
    <property type="match status" value="1"/>
</dbReference>
<evidence type="ECO:0000256" key="2">
    <source>
        <dbReference type="ARBA" id="ARBA00012528"/>
    </source>
</evidence>
<keyword evidence="4" id="KW-0408">Iron</keyword>
<dbReference type="InterPro" id="IPR000160">
    <property type="entry name" value="GGDEF_dom"/>
</dbReference>
<dbReference type="PANTHER" id="PTHR45138">
    <property type="entry name" value="REGULATORY COMPONENTS OF SENSORY TRANSDUCTION SYSTEM"/>
    <property type="match status" value="1"/>
</dbReference>
<feature type="domain" description="GGDEF" evidence="6">
    <location>
        <begin position="103"/>
        <end position="232"/>
    </location>
</feature>
<gene>
    <name evidence="7" type="ORF">GETHED_03210</name>
</gene>
<evidence type="ECO:0000256" key="3">
    <source>
        <dbReference type="ARBA" id="ARBA00022723"/>
    </source>
</evidence>
<dbReference type="Proteomes" id="UP001165044">
    <property type="component" value="Unassembled WGS sequence"/>
</dbReference>
<dbReference type="SMART" id="SM00267">
    <property type="entry name" value="GGDEF"/>
    <property type="match status" value="1"/>
</dbReference>
<dbReference type="NCBIfam" id="TIGR00254">
    <property type="entry name" value="GGDEF"/>
    <property type="match status" value="1"/>
</dbReference>
<dbReference type="Gene3D" id="1.20.120.50">
    <property type="entry name" value="Hemerythrin-like"/>
    <property type="match status" value="1"/>
</dbReference>
<dbReference type="EC" id="2.7.7.65" evidence="2"/>
<sequence>MTLDATNPLALPAAFALGLAAGAALGHWIRRLRAAGPDPELRRRLEDLTRAQAASELANSELRRALDQMEQVAGTDPLTGAWNRRWFEDSAAQLIALSGRGDAALSLIMLDLDLFKHVNDTFGHGVGDEVLKSITGTVRGQLRASDALARWGGEEFVVLCPATTLAGATILAEKIRKAVEARSIPQVGMVTISLGVAQHQGLEELDAWVGRADEALYRAKERGRNRTEASLTAAEPHGEGEASILALTWDPRLECGHPEIDHQHQQLYSLSNSLLSAITSGRYPEEAKLRMQLLIAHVAQHFHDEEAILARVGHPDLPAHAQEHNRLVAKAKILQQEMGGVSTDLPAILGFLALDLVKGHIMVWDRRFFGDLAQD</sequence>
<dbReference type="PROSITE" id="PS50887">
    <property type="entry name" value="GGDEF"/>
    <property type="match status" value="1"/>
</dbReference>
<evidence type="ECO:0000256" key="5">
    <source>
        <dbReference type="ARBA" id="ARBA00034247"/>
    </source>
</evidence>
<evidence type="ECO:0000259" key="6">
    <source>
        <dbReference type="PROSITE" id="PS50887"/>
    </source>
</evidence>
<dbReference type="SUPFAM" id="SSF47188">
    <property type="entry name" value="Hemerythrin-like"/>
    <property type="match status" value="1"/>
</dbReference>
<keyword evidence="8" id="KW-1185">Reference proteome</keyword>
<keyword evidence="3" id="KW-0479">Metal-binding</keyword>
<evidence type="ECO:0000256" key="4">
    <source>
        <dbReference type="ARBA" id="ARBA00023004"/>
    </source>
</evidence>
<proteinExistence type="inferred from homology"/>
<comment type="catalytic activity">
    <reaction evidence="5">
        <text>2 GTP = 3',3'-c-di-GMP + 2 diphosphate</text>
        <dbReference type="Rhea" id="RHEA:24898"/>
        <dbReference type="ChEBI" id="CHEBI:33019"/>
        <dbReference type="ChEBI" id="CHEBI:37565"/>
        <dbReference type="ChEBI" id="CHEBI:58805"/>
        <dbReference type="EC" id="2.7.7.65"/>
    </reaction>
</comment>
<dbReference type="CDD" id="cd01949">
    <property type="entry name" value="GGDEF"/>
    <property type="match status" value="1"/>
</dbReference>
<organism evidence="7 8">
    <name type="scientific">Geothrix edaphica</name>
    <dbReference type="NCBI Taxonomy" id="2927976"/>
    <lineage>
        <taxon>Bacteria</taxon>
        <taxon>Pseudomonadati</taxon>
        <taxon>Acidobacteriota</taxon>
        <taxon>Holophagae</taxon>
        <taxon>Holophagales</taxon>
        <taxon>Holophagaceae</taxon>
        <taxon>Geothrix</taxon>
    </lineage>
</organism>
<dbReference type="InterPro" id="IPR012312">
    <property type="entry name" value="Hemerythrin-like"/>
</dbReference>
<dbReference type="InterPro" id="IPR029787">
    <property type="entry name" value="Nucleotide_cyclase"/>
</dbReference>
<evidence type="ECO:0000313" key="7">
    <source>
        <dbReference type="EMBL" id="GLH65957.1"/>
    </source>
</evidence>
<dbReference type="CDD" id="cd12107">
    <property type="entry name" value="Hemerythrin"/>
    <property type="match status" value="1"/>
</dbReference>
<dbReference type="Gene3D" id="3.30.70.270">
    <property type="match status" value="1"/>
</dbReference>
<dbReference type="InterPro" id="IPR043128">
    <property type="entry name" value="Rev_trsase/Diguanyl_cyclase"/>
</dbReference>
<dbReference type="NCBIfam" id="TIGR02481">
    <property type="entry name" value="hemeryth_dom"/>
    <property type="match status" value="1"/>
</dbReference>
<evidence type="ECO:0000313" key="8">
    <source>
        <dbReference type="Proteomes" id="UP001165044"/>
    </source>
</evidence>
<dbReference type="Pfam" id="PF00990">
    <property type="entry name" value="GGDEF"/>
    <property type="match status" value="1"/>
</dbReference>
<protein>
    <recommendedName>
        <fullName evidence="2">diguanylate cyclase</fullName>
        <ecNumber evidence="2">2.7.7.65</ecNumber>
    </recommendedName>
</protein>
<comment type="caution">
    <text evidence="7">The sequence shown here is derived from an EMBL/GenBank/DDBJ whole genome shotgun (WGS) entry which is preliminary data.</text>
</comment>
<name>A0ABQ5PUB9_9BACT</name>
<dbReference type="InterPro" id="IPR050469">
    <property type="entry name" value="Diguanylate_Cyclase"/>
</dbReference>
<evidence type="ECO:0000256" key="1">
    <source>
        <dbReference type="ARBA" id="ARBA00010587"/>
    </source>
</evidence>
<dbReference type="Pfam" id="PF01814">
    <property type="entry name" value="Hemerythrin"/>
    <property type="match status" value="1"/>
</dbReference>
<dbReference type="EMBL" id="BSDC01000001">
    <property type="protein sequence ID" value="GLH65957.1"/>
    <property type="molecule type" value="Genomic_DNA"/>
</dbReference>
<dbReference type="PANTHER" id="PTHR45138:SF9">
    <property type="entry name" value="DIGUANYLATE CYCLASE DGCM-RELATED"/>
    <property type="match status" value="1"/>
</dbReference>
<comment type="similarity">
    <text evidence="1">Belongs to the hemerythrin family.</text>
</comment>
<dbReference type="InterPro" id="IPR035938">
    <property type="entry name" value="Hemerythrin-like_sf"/>
</dbReference>
<accession>A0ABQ5PUB9</accession>
<reference evidence="7" key="1">
    <citation type="journal article" date="2023" name="Antonie Van Leeuwenhoek">
        <title>Mesoterricola silvestris gen. nov., sp. nov., Mesoterricola sediminis sp. nov., Geothrix oryzae sp. nov., Geothrix edaphica sp. nov., Geothrix rubra sp. nov., and Geothrix limicola sp. nov., six novel members of Acidobacteriota isolated from soils.</title>
        <authorList>
            <person name="Itoh H."/>
            <person name="Sugisawa Y."/>
            <person name="Mise K."/>
            <person name="Xu Z."/>
            <person name="Kuniyasu M."/>
            <person name="Ushijima N."/>
            <person name="Kawano K."/>
            <person name="Kobayashi E."/>
            <person name="Shiratori Y."/>
            <person name="Masuda Y."/>
            <person name="Senoo K."/>
        </authorList>
    </citation>
    <scope>NUCLEOTIDE SEQUENCE</scope>
    <source>
        <strain evidence="7">Red802</strain>
    </source>
</reference>
<dbReference type="InterPro" id="IPR012827">
    <property type="entry name" value="Hemerythrin_metal-bd"/>
</dbReference>